<dbReference type="OrthoDB" id="9797687at2"/>
<keyword evidence="5" id="KW-1185">Reference proteome</keyword>
<dbReference type="RefSeq" id="WP_160617757.1">
    <property type="nucleotide sequence ID" value="NZ_WTYR01000001.1"/>
</dbReference>
<dbReference type="Proteomes" id="UP000429229">
    <property type="component" value="Unassembled WGS sequence"/>
</dbReference>
<comment type="similarity">
    <text evidence="1 2">Belongs to the Dps family.</text>
</comment>
<dbReference type="Gene3D" id="1.20.1260.10">
    <property type="match status" value="1"/>
</dbReference>
<dbReference type="AlphaFoldDB" id="A0A6I4U8N2"/>
<dbReference type="PROSITE" id="PS00818">
    <property type="entry name" value="DPS_1"/>
    <property type="match status" value="1"/>
</dbReference>
<dbReference type="PRINTS" id="PR01346">
    <property type="entry name" value="HELNAPAPROT"/>
</dbReference>
<dbReference type="GO" id="GO:0016722">
    <property type="term" value="F:oxidoreductase activity, acting on metal ions"/>
    <property type="evidence" value="ECO:0007669"/>
    <property type="project" value="InterPro"/>
</dbReference>
<evidence type="ECO:0000256" key="1">
    <source>
        <dbReference type="ARBA" id="ARBA00009497"/>
    </source>
</evidence>
<protein>
    <submittedName>
        <fullName evidence="4">DNA starvation/stationary phase protection protein</fullName>
    </submittedName>
</protein>
<dbReference type="InterPro" id="IPR009078">
    <property type="entry name" value="Ferritin-like_SF"/>
</dbReference>
<dbReference type="GO" id="GO:0008199">
    <property type="term" value="F:ferric iron binding"/>
    <property type="evidence" value="ECO:0007669"/>
    <property type="project" value="InterPro"/>
</dbReference>
<proteinExistence type="inferred from homology"/>
<dbReference type="Pfam" id="PF00210">
    <property type="entry name" value="Ferritin"/>
    <property type="match status" value="1"/>
</dbReference>
<dbReference type="PANTHER" id="PTHR42932:SF3">
    <property type="entry name" value="DNA PROTECTION DURING STARVATION PROTEIN"/>
    <property type="match status" value="1"/>
</dbReference>
<evidence type="ECO:0000313" key="4">
    <source>
        <dbReference type="EMBL" id="MXP11203.1"/>
    </source>
</evidence>
<accession>A0A6I4U8N2</accession>
<comment type="caution">
    <text evidence="4">The sequence shown here is derived from an EMBL/GenBank/DDBJ whole genome shotgun (WGS) entry which is preliminary data.</text>
</comment>
<dbReference type="PANTHER" id="PTHR42932">
    <property type="entry name" value="GENERAL STRESS PROTEIN 20U"/>
    <property type="match status" value="1"/>
</dbReference>
<gene>
    <name evidence="4" type="ORF">GRI68_13525</name>
</gene>
<dbReference type="CDD" id="cd01043">
    <property type="entry name" value="DPS"/>
    <property type="match status" value="1"/>
</dbReference>
<dbReference type="PIRSF" id="PIRSF005900">
    <property type="entry name" value="Dps"/>
    <property type="match status" value="1"/>
</dbReference>
<evidence type="ECO:0000313" key="5">
    <source>
        <dbReference type="Proteomes" id="UP000429229"/>
    </source>
</evidence>
<dbReference type="InterPro" id="IPR002177">
    <property type="entry name" value="DPS_DNA-bd"/>
</dbReference>
<organism evidence="4 5">
    <name type="scientific">Alteriqipengyuania halimionae</name>
    <dbReference type="NCBI Taxonomy" id="1926630"/>
    <lineage>
        <taxon>Bacteria</taxon>
        <taxon>Pseudomonadati</taxon>
        <taxon>Pseudomonadota</taxon>
        <taxon>Alphaproteobacteria</taxon>
        <taxon>Sphingomonadales</taxon>
        <taxon>Erythrobacteraceae</taxon>
        <taxon>Alteriqipengyuania</taxon>
    </lineage>
</organism>
<evidence type="ECO:0000259" key="3">
    <source>
        <dbReference type="Pfam" id="PF00210"/>
    </source>
</evidence>
<dbReference type="InterPro" id="IPR008331">
    <property type="entry name" value="Ferritin_DPS_dom"/>
</dbReference>
<dbReference type="InterPro" id="IPR023188">
    <property type="entry name" value="DPS_DNA-bd_CS"/>
</dbReference>
<dbReference type="SUPFAM" id="SSF47240">
    <property type="entry name" value="Ferritin-like"/>
    <property type="match status" value="1"/>
</dbReference>
<evidence type="ECO:0000256" key="2">
    <source>
        <dbReference type="RuleBase" id="RU003875"/>
    </source>
</evidence>
<dbReference type="EMBL" id="WTYR01000001">
    <property type="protein sequence ID" value="MXP11203.1"/>
    <property type="molecule type" value="Genomic_DNA"/>
</dbReference>
<name>A0A6I4U8N2_9SPHN</name>
<feature type="domain" description="Ferritin/DPS" evidence="3">
    <location>
        <begin position="14"/>
        <end position="154"/>
    </location>
</feature>
<sequence>MADTGDNSKKGVNEALNKLLADHYALFLKTKNFHWHMQGPRFRDLHLLFDEQAQEIIAQTDGIAERVRKNGGTTLTSIGSIAQHTQIDDQDKVGLDADAMVRELRDDNRTLVDQIRAVKAEAEKAGDNATDGLSDDWTDMAEERAWFLDSIIAK</sequence>
<dbReference type="InterPro" id="IPR012347">
    <property type="entry name" value="Ferritin-like"/>
</dbReference>
<reference evidence="4 5" key="1">
    <citation type="submission" date="2019-12" db="EMBL/GenBank/DDBJ databases">
        <title>Genomic-based taxomic classification of the family Erythrobacteraceae.</title>
        <authorList>
            <person name="Xu L."/>
        </authorList>
    </citation>
    <scope>NUCLEOTIDE SEQUENCE [LARGE SCALE GENOMIC DNA]</scope>
    <source>
        <strain evidence="4 5">LMG 29519</strain>
    </source>
</reference>